<evidence type="ECO:0000313" key="2">
    <source>
        <dbReference type="Proteomes" id="UP001374599"/>
    </source>
</evidence>
<comment type="caution">
    <text evidence="1">The sequence shown here is derived from an EMBL/GenBank/DDBJ whole genome shotgun (WGS) entry which is preliminary data.</text>
</comment>
<organism evidence="1 2">
    <name type="scientific">Vallitalea maricola</name>
    <dbReference type="NCBI Taxonomy" id="3074433"/>
    <lineage>
        <taxon>Bacteria</taxon>
        <taxon>Bacillati</taxon>
        <taxon>Bacillota</taxon>
        <taxon>Clostridia</taxon>
        <taxon>Lachnospirales</taxon>
        <taxon>Vallitaleaceae</taxon>
        <taxon>Vallitalea</taxon>
    </lineage>
</organism>
<dbReference type="Proteomes" id="UP001374599">
    <property type="component" value="Unassembled WGS sequence"/>
</dbReference>
<accession>A0ACB5URJ4</accession>
<protein>
    <submittedName>
        <fullName evidence="1">Uncharacterized protein</fullName>
    </submittedName>
</protein>
<dbReference type="EMBL" id="BTPU01000111">
    <property type="protein sequence ID" value="GMQ65302.1"/>
    <property type="molecule type" value="Genomic_DNA"/>
</dbReference>
<sequence length="65" mass="7456">MAYFVPPTLLNNCSIVIILEACLPINKKTLVYKNNSIIFQIVIEKMIFCVRIRLLGGYNCYNTTI</sequence>
<evidence type="ECO:0000313" key="1">
    <source>
        <dbReference type="EMBL" id="GMQ65302.1"/>
    </source>
</evidence>
<reference evidence="1" key="1">
    <citation type="submission" date="2023-09" db="EMBL/GenBank/DDBJ databases">
        <title>Vallitalea sediminicola and Vallitalea maricola sp. nov., anaerobic bacteria isolated from marine sediment.</title>
        <authorList>
            <person name="Hirano S."/>
            <person name="Maeda A."/>
            <person name="Terahara T."/>
            <person name="Mori K."/>
            <person name="Hamada M."/>
            <person name="Matsumoto R."/>
            <person name="Kobayashi T."/>
        </authorList>
    </citation>
    <scope>NUCLEOTIDE SEQUENCE</scope>
    <source>
        <strain evidence="1">AN17-2</strain>
    </source>
</reference>
<gene>
    <name evidence="1" type="ORF">AN2V17_45460</name>
</gene>
<name>A0ACB5URJ4_9FIRM</name>
<keyword evidence="2" id="KW-1185">Reference proteome</keyword>
<proteinExistence type="predicted"/>